<comment type="caution">
    <text evidence="1">The sequence shown here is derived from an EMBL/GenBank/DDBJ whole genome shotgun (WGS) entry which is preliminary data.</text>
</comment>
<accession>A0ACC0VJ89</accession>
<keyword evidence="2" id="KW-1185">Reference proteome</keyword>
<evidence type="ECO:0000313" key="1">
    <source>
        <dbReference type="EMBL" id="KAI9905923.1"/>
    </source>
</evidence>
<organism evidence="1 2">
    <name type="scientific">Peronosclerospora sorghi</name>
    <dbReference type="NCBI Taxonomy" id="230839"/>
    <lineage>
        <taxon>Eukaryota</taxon>
        <taxon>Sar</taxon>
        <taxon>Stramenopiles</taxon>
        <taxon>Oomycota</taxon>
        <taxon>Peronosporomycetes</taxon>
        <taxon>Peronosporales</taxon>
        <taxon>Peronosporaceae</taxon>
        <taxon>Peronosclerospora</taxon>
    </lineage>
</organism>
<protein>
    <submittedName>
        <fullName evidence="1">Uncharacterized protein</fullName>
    </submittedName>
</protein>
<dbReference type="EMBL" id="CM047588">
    <property type="protein sequence ID" value="KAI9905923.1"/>
    <property type="molecule type" value="Genomic_DNA"/>
</dbReference>
<reference evidence="1 2" key="1">
    <citation type="journal article" date="2022" name="bioRxiv">
        <title>The genome of the oomycete Peronosclerospora sorghi, a cosmopolitan pathogen of maize and sorghum, is inflated with dispersed pseudogenes.</title>
        <authorList>
            <person name="Fletcher K."/>
            <person name="Martin F."/>
            <person name="Isakeit T."/>
            <person name="Cavanaugh K."/>
            <person name="Magill C."/>
            <person name="Michelmore R."/>
        </authorList>
    </citation>
    <scope>NUCLEOTIDE SEQUENCE [LARGE SCALE GENOMIC DNA]</scope>
    <source>
        <strain evidence="1">P6</strain>
    </source>
</reference>
<dbReference type="Proteomes" id="UP001163321">
    <property type="component" value="Chromosome 9"/>
</dbReference>
<evidence type="ECO:0000313" key="2">
    <source>
        <dbReference type="Proteomes" id="UP001163321"/>
    </source>
</evidence>
<name>A0ACC0VJ89_9STRA</name>
<gene>
    <name evidence="1" type="ORF">PsorP6_013978</name>
</gene>
<sequence>MGHGGTTLSLDAIDARSHDQLPDETFVAGHKQSRNRRHARARKRSPGPGRRGCFDCTKRSYSRTYAISCAQVVREYNLETQGPCFVFFTSGINASGAYCFPSCKAVKDAVHHGFKRAARGSRLLEFHSWVRKPTGMT</sequence>
<proteinExistence type="predicted"/>